<evidence type="ECO:0000313" key="3">
    <source>
        <dbReference type="EMBL" id="KAK2703288.1"/>
    </source>
</evidence>
<comment type="caution">
    <text evidence="3">The sequence shown here is derived from an EMBL/GenBank/DDBJ whole genome shotgun (WGS) entry which is preliminary data.</text>
</comment>
<dbReference type="Proteomes" id="UP001187531">
    <property type="component" value="Unassembled WGS sequence"/>
</dbReference>
<evidence type="ECO:0000256" key="1">
    <source>
        <dbReference type="SAM" id="MobiDB-lite"/>
    </source>
</evidence>
<name>A0AA88KRN6_ARTSF</name>
<feature type="region of interest" description="Disordered" evidence="1">
    <location>
        <begin position="226"/>
        <end position="305"/>
    </location>
</feature>
<dbReference type="AlphaFoldDB" id="A0AA88KRN6"/>
<dbReference type="EMBL" id="JAVRJZ010000107">
    <property type="protein sequence ID" value="KAK2703288.1"/>
    <property type="molecule type" value="Genomic_DNA"/>
</dbReference>
<keyword evidence="2" id="KW-0732">Signal</keyword>
<reference evidence="3" key="1">
    <citation type="submission" date="2023-07" db="EMBL/GenBank/DDBJ databases">
        <title>Chromosome-level genome assembly of Artemia franciscana.</title>
        <authorList>
            <person name="Jo E."/>
        </authorList>
    </citation>
    <scope>NUCLEOTIDE SEQUENCE</scope>
    <source>
        <tissue evidence="3">Whole body</tissue>
    </source>
</reference>
<accession>A0AA88KRN6</accession>
<feature type="compositionally biased region" description="Polar residues" evidence="1">
    <location>
        <begin position="260"/>
        <end position="270"/>
    </location>
</feature>
<gene>
    <name evidence="3" type="ORF">QYM36_018205</name>
</gene>
<organism evidence="3 4">
    <name type="scientific">Artemia franciscana</name>
    <name type="common">Brine shrimp</name>
    <name type="synonym">Artemia sanfranciscana</name>
    <dbReference type="NCBI Taxonomy" id="6661"/>
    <lineage>
        <taxon>Eukaryota</taxon>
        <taxon>Metazoa</taxon>
        <taxon>Ecdysozoa</taxon>
        <taxon>Arthropoda</taxon>
        <taxon>Crustacea</taxon>
        <taxon>Branchiopoda</taxon>
        <taxon>Anostraca</taxon>
        <taxon>Artemiidae</taxon>
        <taxon>Artemia</taxon>
    </lineage>
</organism>
<sequence>MFVPYFVLAVCAACITAKPVGKTADEEERLAIFVLAGPNFSKNDAGRFSQSGSPSWFDMANFMFHPMMGMFQGGGRNQASHGQVFPGAVKDPSIEAQFSNMDNIQGLPTIPPPPLPDQLSELPLTDLSSKAQGAVNAPNVGLNVPSVVPNVPVINEGKERDEESDVESIIQALQASLNKEEATEEAAEKNENEKLLRVLVTDDEDMPDKKISDPVIDGLIVEEKDALEDNIPMEEEANDGRRMEPIESSILEKDAHLESDSQAFQNTLSDSKPDLPEDGQTSIGIGSTDNSSLREPSIGSLEEVL</sequence>
<feature type="compositionally biased region" description="Polar residues" evidence="1">
    <location>
        <begin position="279"/>
        <end position="294"/>
    </location>
</feature>
<proteinExistence type="predicted"/>
<keyword evidence="4" id="KW-1185">Reference proteome</keyword>
<evidence type="ECO:0000256" key="2">
    <source>
        <dbReference type="SAM" id="SignalP"/>
    </source>
</evidence>
<evidence type="ECO:0000313" key="4">
    <source>
        <dbReference type="Proteomes" id="UP001187531"/>
    </source>
</evidence>
<feature type="signal peptide" evidence="2">
    <location>
        <begin position="1"/>
        <end position="17"/>
    </location>
</feature>
<protein>
    <submittedName>
        <fullName evidence="3">Uncharacterized protein</fullName>
    </submittedName>
</protein>
<feature type="compositionally biased region" description="Acidic residues" evidence="1">
    <location>
        <begin position="226"/>
        <end position="237"/>
    </location>
</feature>
<feature type="chain" id="PRO_5041721318" evidence="2">
    <location>
        <begin position="18"/>
        <end position="305"/>
    </location>
</feature>
<feature type="compositionally biased region" description="Basic and acidic residues" evidence="1">
    <location>
        <begin position="238"/>
        <end position="259"/>
    </location>
</feature>